<dbReference type="RefSeq" id="WP_046789723.1">
    <property type="nucleotide sequence ID" value="NZ_CP011366.1"/>
</dbReference>
<evidence type="ECO:0000259" key="1">
    <source>
        <dbReference type="PROSITE" id="PS50965"/>
    </source>
</evidence>
<evidence type="ECO:0000313" key="4">
    <source>
        <dbReference type="Proteomes" id="UP000034029"/>
    </source>
</evidence>
<evidence type="ECO:0000313" key="3">
    <source>
        <dbReference type="EMBL" id="SFK52181.1"/>
    </source>
</evidence>
<dbReference type="PROSITE" id="PS50965">
    <property type="entry name" value="NERD"/>
    <property type="match status" value="1"/>
</dbReference>
<reference evidence="3 5" key="3">
    <citation type="submission" date="2016-10" db="EMBL/GenBank/DDBJ databases">
        <authorList>
            <person name="Varghese N."/>
            <person name="Submissions S."/>
        </authorList>
    </citation>
    <scope>NUCLEOTIDE SEQUENCE [LARGE SCALE GENOMIC DNA]</scope>
    <source>
        <strain evidence="3 5">CGMCC 1.6501</strain>
    </source>
</reference>
<dbReference type="EMBL" id="FOTB01000001">
    <property type="protein sequence ID" value="SFK52181.1"/>
    <property type="molecule type" value="Genomic_DNA"/>
</dbReference>
<accession>A0A0F7HJ06</accession>
<protein>
    <submittedName>
        <fullName evidence="3">Nuclease-related domain-containing protein</fullName>
    </submittedName>
</protein>
<reference evidence="2 4" key="1">
    <citation type="journal article" date="2015" name="Int. J. Syst. Evol. Microbiol.">
        <title>Complete genome sequence of Salinicoccus halodurans H3B36, isolated from the Qaidam Basin in China.</title>
        <authorList>
            <person name="Jiang K."/>
            <person name="Xue Y."/>
            <person name="Ma Y."/>
        </authorList>
    </citation>
    <scope>NUCLEOTIDE SEQUENCE [LARGE SCALE GENOMIC DNA]</scope>
    <source>
        <strain evidence="2 4">H3B36</strain>
    </source>
</reference>
<gene>
    <name evidence="2" type="ORF">AAT16_04475</name>
    <name evidence="3" type="ORF">SAMN05216235_0131</name>
</gene>
<dbReference type="EMBL" id="CP011366">
    <property type="protein sequence ID" value="AKG73533.1"/>
    <property type="molecule type" value="Genomic_DNA"/>
</dbReference>
<proteinExistence type="predicted"/>
<keyword evidence="4" id="KW-1185">Reference proteome</keyword>
<dbReference type="AlphaFoldDB" id="A0A0F7HJ06"/>
<feature type="domain" description="NERD" evidence="1">
    <location>
        <begin position="37"/>
        <end position="151"/>
    </location>
</feature>
<dbReference type="InterPro" id="IPR011528">
    <property type="entry name" value="NERD"/>
</dbReference>
<evidence type="ECO:0000313" key="5">
    <source>
        <dbReference type="Proteomes" id="UP000183090"/>
    </source>
</evidence>
<dbReference type="Pfam" id="PF08378">
    <property type="entry name" value="NERD"/>
    <property type="match status" value="1"/>
</dbReference>
<sequence>MFVTERNRSRNHIYLEVRKSRAELDRKEERSLEWYRSGYEGEQEYDAVLDAVGHGPLYVFRDIWLGVQDSKVQLDTLIVADNIMIVNEIKNYSGNYSYEEGVWKVRGHQISEDPVSQISVAANKLLKLRYDTGIHFEIQKEIVFVNPYMIFGPTDYKNVNLFVMRNRLKQYFRSLHNNTSGRSAKVLAEEIAGRIIENPHPAPKADKGRIKFGVNCCKCSSFAVLMKRFCVECPACGYVEPVERSVVRAAIEFSVLFPEEKVTRGGIYEFLGKKIDSQKIQRRMRQYFPLIFKGNHSHYKMVHKDVGECLSAGNYASYYEHDPDFIFEGHPRYHKLKGVNRNYMREK</sequence>
<name>A0A0F7HJ06_9STAP</name>
<dbReference type="KEGG" id="shv:AAT16_04475"/>
<reference evidence="4" key="2">
    <citation type="submission" date="2015-04" db="EMBL/GenBank/DDBJ databases">
        <title>Complete genome sequence of Salinicoccus halodurans strain H3B36, isolated from the Qaidam basin of China.</title>
        <authorList>
            <person name="Ma Y."/>
            <person name="Jiang K."/>
            <person name="Xue Y."/>
        </authorList>
    </citation>
    <scope>NUCLEOTIDE SEQUENCE [LARGE SCALE GENOMIC DNA]</scope>
    <source>
        <strain evidence="4">H3B36</strain>
    </source>
</reference>
<dbReference type="Proteomes" id="UP000183090">
    <property type="component" value="Unassembled WGS sequence"/>
</dbReference>
<dbReference type="OrthoDB" id="2418082at2"/>
<evidence type="ECO:0000313" key="2">
    <source>
        <dbReference type="EMBL" id="AKG73533.1"/>
    </source>
</evidence>
<dbReference type="Proteomes" id="UP000034029">
    <property type="component" value="Chromosome"/>
</dbReference>
<organism evidence="3 5">
    <name type="scientific">Salinicoccus halodurans</name>
    <dbReference type="NCBI Taxonomy" id="407035"/>
    <lineage>
        <taxon>Bacteria</taxon>
        <taxon>Bacillati</taxon>
        <taxon>Bacillota</taxon>
        <taxon>Bacilli</taxon>
        <taxon>Bacillales</taxon>
        <taxon>Staphylococcaceae</taxon>
        <taxon>Salinicoccus</taxon>
    </lineage>
</organism>